<sequence>MAQIWIILLLINIAFVLNDDQQSKNRCWSSGNGSSARWWENGTRIDRGRYWYECIHGHLRPMGCFTPLNERLELYEKFVQNGYEMQCVLENGYLQFRFTACISEDGKRHGIGEIWEDERNMYWFECKADGPYLKVEIRGCVSHDKTKRIPLNEAYEFGGYVYECQKKYNGTVQMCSVGCVHNGVRYKIGDQWPVNFFLQFHRASQQFKILIARMNYFDFSEKKET</sequence>
<organism evidence="4 6">
    <name type="scientific">Dracunculus medinensis</name>
    <name type="common">Guinea worm</name>
    <dbReference type="NCBI Taxonomy" id="318479"/>
    <lineage>
        <taxon>Eukaryota</taxon>
        <taxon>Metazoa</taxon>
        <taxon>Ecdysozoa</taxon>
        <taxon>Nematoda</taxon>
        <taxon>Chromadorea</taxon>
        <taxon>Rhabditida</taxon>
        <taxon>Spirurina</taxon>
        <taxon>Dracunculoidea</taxon>
        <taxon>Dracunculidae</taxon>
        <taxon>Dracunculus</taxon>
    </lineage>
</organism>
<evidence type="ECO:0000256" key="1">
    <source>
        <dbReference type="SAM" id="SignalP"/>
    </source>
</evidence>
<reference evidence="6" key="1">
    <citation type="submission" date="2017-02" db="UniProtKB">
        <authorList>
            <consortium name="WormBaseParasite"/>
        </authorList>
    </citation>
    <scope>IDENTIFICATION</scope>
</reference>
<dbReference type="STRING" id="318479.A0A0N4U2R9"/>
<evidence type="ECO:0000313" key="6">
    <source>
        <dbReference type="WBParaSite" id="DME_0000099401-mRNA-1"/>
    </source>
</evidence>
<dbReference type="Pfam" id="PF23003">
    <property type="entry name" value="Fn1_2"/>
    <property type="match status" value="3"/>
</dbReference>
<dbReference type="InterPro" id="IPR055119">
    <property type="entry name" value="Mig18_Fn1"/>
</dbReference>
<dbReference type="InterPro" id="IPR040282">
    <property type="entry name" value="Mig-18-like"/>
</dbReference>
<evidence type="ECO:0000313" key="4">
    <source>
        <dbReference type="Proteomes" id="UP000038040"/>
    </source>
</evidence>
<reference evidence="3 5" key="2">
    <citation type="submission" date="2018-11" db="EMBL/GenBank/DDBJ databases">
        <authorList>
            <consortium name="Pathogen Informatics"/>
        </authorList>
    </citation>
    <scope>NUCLEOTIDE SEQUENCE [LARGE SCALE GENOMIC DNA]</scope>
</reference>
<accession>A0A0N4U2R9</accession>
<evidence type="ECO:0000313" key="5">
    <source>
        <dbReference type="Proteomes" id="UP000274756"/>
    </source>
</evidence>
<feature type="chain" id="PRO_5033720817" description="Abnormal cell migration protein 18-like fibronectin type I domain-containing protein" evidence="1">
    <location>
        <begin position="19"/>
        <end position="225"/>
    </location>
</feature>
<feature type="domain" description="Abnormal cell migration protein 18-like fibronectin type I" evidence="2">
    <location>
        <begin position="40"/>
        <end position="91"/>
    </location>
</feature>
<feature type="domain" description="Abnormal cell migration protein 18-like fibronectin type I" evidence="2">
    <location>
        <begin position="177"/>
        <end position="198"/>
    </location>
</feature>
<dbReference type="Proteomes" id="UP000038040">
    <property type="component" value="Unplaced"/>
</dbReference>
<dbReference type="PANTHER" id="PTHR35572:SF4">
    <property type="entry name" value="PROTEIN CBG15747"/>
    <property type="match status" value="1"/>
</dbReference>
<dbReference type="Proteomes" id="UP000274756">
    <property type="component" value="Unassembled WGS sequence"/>
</dbReference>
<dbReference type="AlphaFoldDB" id="A0A0N4U2R9"/>
<name>A0A0N4U2R9_DRAME</name>
<evidence type="ECO:0000259" key="2">
    <source>
        <dbReference type="Pfam" id="PF23003"/>
    </source>
</evidence>
<proteinExistence type="predicted"/>
<dbReference type="PANTHER" id="PTHR35572">
    <property type="entry name" value="PROTEIN CBG04538-RELATED"/>
    <property type="match status" value="1"/>
</dbReference>
<dbReference type="OrthoDB" id="5911931at2759"/>
<feature type="domain" description="Abnormal cell migration protein 18-like fibronectin type I" evidence="2">
    <location>
        <begin position="99"/>
        <end position="171"/>
    </location>
</feature>
<keyword evidence="5" id="KW-1185">Reference proteome</keyword>
<feature type="signal peptide" evidence="1">
    <location>
        <begin position="1"/>
        <end position="18"/>
    </location>
</feature>
<protein>
    <recommendedName>
        <fullName evidence="2">Abnormal cell migration protein 18-like fibronectin type I domain-containing protein</fullName>
    </recommendedName>
</protein>
<evidence type="ECO:0000313" key="3">
    <source>
        <dbReference type="EMBL" id="VDN55381.1"/>
    </source>
</evidence>
<dbReference type="WBParaSite" id="DME_0000099401-mRNA-1">
    <property type="protein sequence ID" value="DME_0000099401-mRNA-1"/>
    <property type="gene ID" value="DME_0000099401"/>
</dbReference>
<dbReference type="EMBL" id="UYYG01001152">
    <property type="protein sequence ID" value="VDN55381.1"/>
    <property type="molecule type" value="Genomic_DNA"/>
</dbReference>
<keyword evidence="1" id="KW-0732">Signal</keyword>
<gene>
    <name evidence="3" type="ORF">DME_LOCUS5354</name>
</gene>